<evidence type="ECO:0000313" key="6">
    <source>
        <dbReference type="Proteomes" id="UP001576780"/>
    </source>
</evidence>
<dbReference type="Pfam" id="PF00534">
    <property type="entry name" value="Glycos_transf_1"/>
    <property type="match status" value="1"/>
</dbReference>
<dbReference type="GO" id="GO:0016757">
    <property type="term" value="F:glycosyltransferase activity"/>
    <property type="evidence" value="ECO:0007669"/>
    <property type="project" value="UniProtKB-KW"/>
</dbReference>
<dbReference type="EC" id="2.4.-.-" evidence="5"/>
<dbReference type="InterPro" id="IPR001296">
    <property type="entry name" value="Glyco_trans_1"/>
</dbReference>
<evidence type="ECO:0000256" key="1">
    <source>
        <dbReference type="ARBA" id="ARBA00022676"/>
    </source>
</evidence>
<evidence type="ECO:0000259" key="3">
    <source>
        <dbReference type="Pfam" id="PF00534"/>
    </source>
</evidence>
<organism evidence="5 6">
    <name type="scientific">Floridaenema evergladense BLCC-F167</name>
    <dbReference type="NCBI Taxonomy" id="3153639"/>
    <lineage>
        <taxon>Bacteria</taxon>
        <taxon>Bacillati</taxon>
        <taxon>Cyanobacteriota</taxon>
        <taxon>Cyanophyceae</taxon>
        <taxon>Oscillatoriophycideae</taxon>
        <taxon>Aerosakkonematales</taxon>
        <taxon>Aerosakkonemataceae</taxon>
        <taxon>Floridanema</taxon>
        <taxon>Floridanema evergladense</taxon>
    </lineage>
</organism>
<accession>A0ABV4WGA4</accession>
<keyword evidence="6" id="KW-1185">Reference proteome</keyword>
<proteinExistence type="predicted"/>
<dbReference type="RefSeq" id="WP_413276273.1">
    <property type="nucleotide sequence ID" value="NZ_JBHFNT010000047.1"/>
</dbReference>
<dbReference type="CDD" id="cd03801">
    <property type="entry name" value="GT4_PimA-like"/>
    <property type="match status" value="1"/>
</dbReference>
<keyword evidence="2 5" id="KW-0808">Transferase</keyword>
<reference evidence="5 6" key="1">
    <citation type="submission" date="2024-09" db="EMBL/GenBank/DDBJ databases">
        <title>Floridaenema gen nov. (Aerosakkonemataceae, Aerosakkonematales ord. nov., Cyanobacteria) from benthic tropical and subtropical fresh waters, with the description of four new species.</title>
        <authorList>
            <person name="Moretto J.A."/>
            <person name="Berthold D.E."/>
            <person name="Lefler F.W."/>
            <person name="Huang I.-S."/>
            <person name="Laughinghouse H. IV."/>
        </authorList>
    </citation>
    <scope>NUCLEOTIDE SEQUENCE [LARGE SCALE GENOMIC DNA]</scope>
    <source>
        <strain evidence="5 6">BLCC-F167</strain>
    </source>
</reference>
<evidence type="ECO:0000256" key="2">
    <source>
        <dbReference type="ARBA" id="ARBA00022679"/>
    </source>
</evidence>
<dbReference type="PANTHER" id="PTHR12526:SF510">
    <property type="entry name" value="D-INOSITOL 3-PHOSPHATE GLYCOSYLTRANSFERASE"/>
    <property type="match status" value="1"/>
</dbReference>
<dbReference type="Gene3D" id="3.40.50.2000">
    <property type="entry name" value="Glycogen Phosphorylase B"/>
    <property type="match status" value="2"/>
</dbReference>
<feature type="domain" description="Glycosyl transferase family 1" evidence="3">
    <location>
        <begin position="187"/>
        <end position="342"/>
    </location>
</feature>
<evidence type="ECO:0000313" key="5">
    <source>
        <dbReference type="EMBL" id="MFB2833821.1"/>
    </source>
</evidence>
<evidence type="ECO:0000259" key="4">
    <source>
        <dbReference type="Pfam" id="PF13439"/>
    </source>
</evidence>
<feature type="domain" description="Glycosyltransferase subfamily 4-like N-terminal" evidence="4">
    <location>
        <begin position="16"/>
        <end position="180"/>
    </location>
</feature>
<dbReference type="EMBL" id="JBHFNT010000047">
    <property type="protein sequence ID" value="MFB2833821.1"/>
    <property type="molecule type" value="Genomic_DNA"/>
</dbReference>
<dbReference type="InterPro" id="IPR028098">
    <property type="entry name" value="Glyco_trans_4-like_N"/>
</dbReference>
<name>A0ABV4WGA4_9CYAN</name>
<keyword evidence="1 5" id="KW-0328">Glycosyltransferase</keyword>
<protein>
    <submittedName>
        <fullName evidence="5">Glycosyltransferase family 4 protein</fullName>
        <ecNumber evidence="5">2.4.-.-</ecNumber>
    </submittedName>
</protein>
<sequence length="373" mass="42400">MRILSITNCPLDPKSGSGKTVLMYSQGLQNLGHSVDVAEPKDYETWHGVGRAKKFRQAWGAWNLVQQKLRVTQYDVIEFYGDEFWLATWQLSKLPKRPLLVAHTNGLELIDRQRSQNYNPGRNILYNWFAQQTHARFSLMAFAYADAFVSLCELDRKWVLDLGLYPVERTAVVEPGLDEEYLSMPFISQKQNRVAFMGNWIARKGLNQLSAVMSRVLTKNPSVYFDVYGTGGARDTVFGYFPTNLHPQIVVHPRLSNREIADGLAKAKVFFFPSQYEGFGIALAEAMACSCAAVTTPTGFGAELGNEQQAILCDFDDIDAMENAVIRLLEDEEMRIKIAKNGWERVRSLTWDGNIYKLSNLYCQWTASDFQRS</sequence>
<dbReference type="Pfam" id="PF13439">
    <property type="entry name" value="Glyco_transf_4"/>
    <property type="match status" value="1"/>
</dbReference>
<gene>
    <name evidence="5" type="ORF">ACE1CA_04745</name>
</gene>
<dbReference type="SUPFAM" id="SSF53756">
    <property type="entry name" value="UDP-Glycosyltransferase/glycogen phosphorylase"/>
    <property type="match status" value="1"/>
</dbReference>
<comment type="caution">
    <text evidence="5">The sequence shown here is derived from an EMBL/GenBank/DDBJ whole genome shotgun (WGS) entry which is preliminary data.</text>
</comment>
<dbReference type="Proteomes" id="UP001576780">
    <property type="component" value="Unassembled WGS sequence"/>
</dbReference>
<dbReference type="PANTHER" id="PTHR12526">
    <property type="entry name" value="GLYCOSYLTRANSFERASE"/>
    <property type="match status" value="1"/>
</dbReference>